<evidence type="ECO:0000259" key="2">
    <source>
        <dbReference type="Pfam" id="PF14613"/>
    </source>
</evidence>
<dbReference type="InterPro" id="IPR027842">
    <property type="entry name" value="HAM1-like_C"/>
</dbReference>
<feature type="compositionally biased region" description="Basic and acidic residues" evidence="1">
    <location>
        <begin position="189"/>
        <end position="201"/>
    </location>
</feature>
<accession>V5HZY1</accession>
<keyword evidence="5" id="KW-1185">Reference proteome</keyword>
<evidence type="ECO:0008006" key="6">
    <source>
        <dbReference type="Google" id="ProtNLM"/>
    </source>
</evidence>
<dbReference type="PANTHER" id="PTHR31138:SF1">
    <property type="entry name" value="PDZ DOMAIN-CONTAINING PROTEIN"/>
    <property type="match status" value="1"/>
</dbReference>
<dbReference type="Pfam" id="PF19343">
    <property type="entry name" value="HAM1_N"/>
    <property type="match status" value="1"/>
</dbReference>
<sequence>MSPKAVNRPVDAKQKEKDINTKLQLYGIYSAFENGKLPTNKQCDVALNSALKSKALTSPSKELSSEGQRLVQDLRDVIDQSKKLWLSKNEGNLLQEFVWSATHLDSVQANKPNLPIDKQSAQQDGNQALEGLKTLGELLITNGEFRKLLSDATVLLRDIAGDAALKAGSKVKPSQEQLAAIDEPAPENTWHEKPNFSKEQLKSQWKAKTQKGEDGGRQTLEETADTATQAATGGQDPRETGDVDVRAGAQATTSKLQEAVDQNVPEETKSRTREVADDTRERTKNYLNEKVPEERRDQFIARVKKMLVEIQGHSDYQQAIETLLTLAEKYGGHSKDLTSQAGGSVKDVRSNEHLKSAETKLRLLIERFANYTSTDDFFDSLNAIYRDADKDPQLKGWFKHVDSYIRKCLREQGYVLKDEATNEWRELYDDGRFLLRERYRGHTDRVVDEIKFLADQFDQDPQNKAFANSMERLFKDLGQDKDGKPAFKKHLVKDITNIILPAIFENVRYIPIPRIEVSDPMVDVIVENLVIESDNLMPNVVEFGSDNYWRWGRKKISNKNDNKTMISASGIQLDLRDVSYYVKKKQGFPSLTDMGVIDIFLGGEGFSFKLAASNAHKKDRQNLFKVDDVKVKVHNLDLKVKKSKHKALFTLVKPLLFKVVRPAIEKVLEKQIRDNFEKADAFAYDIQKEVKRARESTRDDEDLPNIYAQYLDVFKKRMTEKKQKAEQAEKRDTKVQAAMTHHDSLFKDIKLPGGISNKATEYKELAQKGERWQSPVFDWGSASESSDIPRAQEIKRKAHGTAESRVRERTEAGQAGQQTAAGSYAFTNGGATDPYATNGHGNGYSNGRGANGYSNGGYKATAPNGATSGTTVDGYPTDGFSKHVNQAFSADTTRNISGSLKQGADGLTVPGTSAPVDRI</sequence>
<evidence type="ECO:0000313" key="5">
    <source>
        <dbReference type="Proteomes" id="UP000018001"/>
    </source>
</evidence>
<comment type="caution">
    <text evidence="4">The sequence shown here is derived from an EMBL/GenBank/DDBJ whole genome shotgun (WGS) entry which is preliminary data.</text>
</comment>
<dbReference type="Pfam" id="PF14613">
    <property type="entry name" value="HAM1_C"/>
    <property type="match status" value="1"/>
</dbReference>
<feature type="region of interest" description="Disordered" evidence="1">
    <location>
        <begin position="182"/>
        <end position="280"/>
    </location>
</feature>
<dbReference type="InParanoid" id="V5HZY1"/>
<dbReference type="Gene3D" id="3.15.10.10">
    <property type="entry name" value="Bactericidal permeability-increasing protein, domain 1"/>
    <property type="match status" value="1"/>
</dbReference>
<feature type="compositionally biased region" description="Basic and acidic residues" evidence="1">
    <location>
        <begin position="210"/>
        <end position="220"/>
    </location>
</feature>
<feature type="domain" description="HAM1-like C-terminal" evidence="2">
    <location>
        <begin position="631"/>
        <end position="789"/>
    </location>
</feature>
<feature type="domain" description="HAM1-like N-terminal" evidence="3">
    <location>
        <begin position="2"/>
        <end position="619"/>
    </location>
</feature>
<dbReference type="eggNOG" id="ENOG502QYDH">
    <property type="taxonomic scope" value="Eukaryota"/>
</dbReference>
<feature type="region of interest" description="Disordered" evidence="1">
    <location>
        <begin position="795"/>
        <end position="819"/>
    </location>
</feature>
<reference evidence="5" key="1">
    <citation type="journal article" date="2014" name="Genome Announc.">
        <title>Draft genome sequence of the formaldehyde-resistant fungus Byssochlamys spectabilis No. 5 (anamorph Paecilomyces variotii No. 5) (NBRC109023).</title>
        <authorList>
            <person name="Oka T."/>
            <person name="Ekino K."/>
            <person name="Fukuda K."/>
            <person name="Nomura Y."/>
        </authorList>
    </citation>
    <scope>NUCLEOTIDE SEQUENCE [LARGE SCALE GENOMIC DNA]</scope>
    <source>
        <strain evidence="5">No. 5 / NBRC 109023</strain>
    </source>
</reference>
<dbReference type="EMBL" id="BAUL01000135">
    <property type="protein sequence ID" value="GAD95655.1"/>
    <property type="molecule type" value="Genomic_DNA"/>
</dbReference>
<evidence type="ECO:0000259" key="3">
    <source>
        <dbReference type="Pfam" id="PF19343"/>
    </source>
</evidence>
<dbReference type="HOGENOM" id="CLU_007183_1_0_1"/>
<gene>
    <name evidence="4" type="ORF">PVAR5_4301</name>
</gene>
<dbReference type="OrthoDB" id="19394at2759"/>
<evidence type="ECO:0000256" key="1">
    <source>
        <dbReference type="SAM" id="MobiDB-lite"/>
    </source>
</evidence>
<name>V5HZY1_BYSSN</name>
<evidence type="ECO:0000313" key="4">
    <source>
        <dbReference type="EMBL" id="GAD95655.1"/>
    </source>
</evidence>
<dbReference type="Proteomes" id="UP000018001">
    <property type="component" value="Unassembled WGS sequence"/>
</dbReference>
<dbReference type="PANTHER" id="PTHR31138">
    <property type="entry name" value="CHROMOSOME 19, WHOLE GENOME SHOTGUN SEQUENCE"/>
    <property type="match status" value="1"/>
</dbReference>
<proteinExistence type="predicted"/>
<dbReference type="AlphaFoldDB" id="V5HZY1"/>
<protein>
    <recommendedName>
        <fullName evidence="6">Bactericidal permeability-increasing protein</fullName>
    </recommendedName>
</protein>
<feature type="compositionally biased region" description="Basic and acidic residues" evidence="1">
    <location>
        <begin position="266"/>
        <end position="280"/>
    </location>
</feature>
<feature type="compositionally biased region" description="Basic and acidic residues" evidence="1">
    <location>
        <begin position="236"/>
        <end position="245"/>
    </location>
</feature>
<feature type="compositionally biased region" description="Basic and acidic residues" evidence="1">
    <location>
        <begin position="795"/>
        <end position="811"/>
    </location>
</feature>
<dbReference type="InterPro" id="IPR045967">
    <property type="entry name" value="HAM1-like_N"/>
</dbReference>
<feature type="compositionally biased region" description="Low complexity" evidence="1">
    <location>
        <begin position="225"/>
        <end position="235"/>
    </location>
</feature>
<feature type="region of interest" description="Disordered" evidence="1">
    <location>
        <begin position="899"/>
        <end position="919"/>
    </location>
</feature>
<organism evidence="4 5">
    <name type="scientific">Byssochlamys spectabilis (strain No. 5 / NBRC 109023)</name>
    <name type="common">Paecilomyces variotii</name>
    <dbReference type="NCBI Taxonomy" id="1356009"/>
    <lineage>
        <taxon>Eukaryota</taxon>
        <taxon>Fungi</taxon>
        <taxon>Dikarya</taxon>
        <taxon>Ascomycota</taxon>
        <taxon>Pezizomycotina</taxon>
        <taxon>Eurotiomycetes</taxon>
        <taxon>Eurotiomycetidae</taxon>
        <taxon>Eurotiales</taxon>
        <taxon>Thermoascaceae</taxon>
        <taxon>Paecilomyces</taxon>
    </lineage>
</organism>